<sequence length="187" mass="21556">MAINMIPFIYTAVFAGIVIALVPRQEIRRLSIYGIIFGGLFDAVLVGTASLIGEFRYINYEPFGLMGIHFLAPVSWTLFFIIYFYHLPTKKVYIYIYTTMGILYSMLFCQMITKLGVLSLAHGLYDSIIPFIPWYIIATWGYLKLTKIDDAFDSVNPEEHKQRMRFGPIYEPVAKPLPNDDDKKDEQ</sequence>
<feature type="transmembrane region" description="Helical" evidence="1">
    <location>
        <begin position="125"/>
        <end position="143"/>
    </location>
</feature>
<name>A0ABU3NTK1_9FIRM</name>
<protein>
    <submittedName>
        <fullName evidence="2">Uncharacterized protein</fullName>
    </submittedName>
</protein>
<evidence type="ECO:0000256" key="1">
    <source>
        <dbReference type="SAM" id="Phobius"/>
    </source>
</evidence>
<gene>
    <name evidence="2" type="ORF">Q4T40_02725</name>
</gene>
<feature type="transmembrane region" description="Helical" evidence="1">
    <location>
        <begin position="64"/>
        <end position="85"/>
    </location>
</feature>
<dbReference type="RefSeq" id="WP_413778708.1">
    <property type="nucleotide sequence ID" value="NZ_JAUOZS010000001.1"/>
</dbReference>
<dbReference type="Proteomes" id="UP001254848">
    <property type="component" value="Unassembled WGS sequence"/>
</dbReference>
<keyword evidence="1" id="KW-0812">Transmembrane</keyword>
<evidence type="ECO:0000313" key="3">
    <source>
        <dbReference type="Proteomes" id="UP001254848"/>
    </source>
</evidence>
<feature type="transmembrane region" description="Helical" evidence="1">
    <location>
        <begin position="6"/>
        <end position="23"/>
    </location>
</feature>
<accession>A0ABU3NTK1</accession>
<feature type="transmembrane region" description="Helical" evidence="1">
    <location>
        <begin position="92"/>
        <end position="113"/>
    </location>
</feature>
<organism evidence="2 3">
    <name type="scientific">Anaeroselena agilis</name>
    <dbReference type="NCBI Taxonomy" id="3063788"/>
    <lineage>
        <taxon>Bacteria</taxon>
        <taxon>Bacillati</taxon>
        <taxon>Bacillota</taxon>
        <taxon>Negativicutes</taxon>
        <taxon>Acetonemataceae</taxon>
        <taxon>Anaeroselena</taxon>
    </lineage>
</organism>
<keyword evidence="3" id="KW-1185">Reference proteome</keyword>
<dbReference type="EMBL" id="JAUOZS010000001">
    <property type="protein sequence ID" value="MDT8900150.1"/>
    <property type="molecule type" value="Genomic_DNA"/>
</dbReference>
<evidence type="ECO:0000313" key="2">
    <source>
        <dbReference type="EMBL" id="MDT8900150.1"/>
    </source>
</evidence>
<keyword evidence="1" id="KW-0472">Membrane</keyword>
<keyword evidence="1" id="KW-1133">Transmembrane helix</keyword>
<comment type="caution">
    <text evidence="2">The sequence shown here is derived from an EMBL/GenBank/DDBJ whole genome shotgun (WGS) entry which is preliminary data.</text>
</comment>
<reference evidence="2 3" key="1">
    <citation type="submission" date="2023-07" db="EMBL/GenBank/DDBJ databases">
        <title>The novel representative of Negativicutes class, Anaeroselena agilis gen. nov. sp. nov.</title>
        <authorList>
            <person name="Prokofeva M.I."/>
            <person name="Elcheninov A.G."/>
            <person name="Klyukina A."/>
            <person name="Kublanov I.V."/>
            <person name="Frolov E.N."/>
            <person name="Podosokorskaya O.A."/>
        </authorList>
    </citation>
    <scope>NUCLEOTIDE SEQUENCE [LARGE SCALE GENOMIC DNA]</scope>
    <source>
        <strain evidence="2 3">4137-cl</strain>
    </source>
</reference>
<proteinExistence type="predicted"/>
<feature type="transmembrane region" description="Helical" evidence="1">
    <location>
        <begin position="30"/>
        <end position="52"/>
    </location>
</feature>